<dbReference type="InterPro" id="IPR011256">
    <property type="entry name" value="Reg_factor_effector_dom_sf"/>
</dbReference>
<dbReference type="InterPro" id="IPR029442">
    <property type="entry name" value="GyrI-like"/>
</dbReference>
<dbReference type="PANTHER" id="PTHR40055:SF1">
    <property type="entry name" value="TRANSCRIPTIONAL REGULATOR YGIV-RELATED"/>
    <property type="match status" value="1"/>
</dbReference>
<feature type="domain" description="AraC effector-binding" evidence="1">
    <location>
        <begin position="2"/>
        <end position="155"/>
    </location>
</feature>
<comment type="caution">
    <text evidence="2">The sequence shown here is derived from an EMBL/GenBank/DDBJ whole genome shotgun (WGS) entry which is preliminary data.</text>
</comment>
<dbReference type="EMBL" id="BROH01000004">
    <property type="protein sequence ID" value="GKY87864.1"/>
    <property type="molecule type" value="Genomic_DNA"/>
</dbReference>
<dbReference type="PANTHER" id="PTHR40055">
    <property type="entry name" value="TRANSCRIPTIONAL REGULATOR YGIV-RELATED"/>
    <property type="match status" value="1"/>
</dbReference>
<dbReference type="SMART" id="SM00871">
    <property type="entry name" value="AraC_E_bind"/>
    <property type="match status" value="1"/>
</dbReference>
<keyword evidence="3" id="KW-1185">Reference proteome</keyword>
<evidence type="ECO:0000259" key="1">
    <source>
        <dbReference type="SMART" id="SM00871"/>
    </source>
</evidence>
<dbReference type="SUPFAM" id="SSF55136">
    <property type="entry name" value="Probable bacterial effector-binding domain"/>
    <property type="match status" value="1"/>
</dbReference>
<dbReference type="Proteomes" id="UP001144205">
    <property type="component" value="Unassembled WGS sequence"/>
</dbReference>
<evidence type="ECO:0000313" key="2">
    <source>
        <dbReference type="EMBL" id="GKY87864.1"/>
    </source>
</evidence>
<dbReference type="InterPro" id="IPR050908">
    <property type="entry name" value="SmbC-like"/>
</dbReference>
<evidence type="ECO:0000313" key="3">
    <source>
        <dbReference type="Proteomes" id="UP001144205"/>
    </source>
</evidence>
<dbReference type="Gene3D" id="3.20.80.10">
    <property type="entry name" value="Regulatory factor, effector binding domain"/>
    <property type="match status" value="1"/>
</dbReference>
<gene>
    <name evidence="2" type="ORF">STA1M1_17330</name>
</gene>
<dbReference type="Pfam" id="PF06445">
    <property type="entry name" value="GyrI-like"/>
    <property type="match status" value="1"/>
</dbReference>
<organism evidence="2 3">
    <name type="scientific">Sinisalibacter aestuarii</name>
    <dbReference type="NCBI Taxonomy" id="2949426"/>
    <lineage>
        <taxon>Bacteria</taxon>
        <taxon>Pseudomonadati</taxon>
        <taxon>Pseudomonadota</taxon>
        <taxon>Alphaproteobacteria</taxon>
        <taxon>Rhodobacterales</taxon>
        <taxon>Roseobacteraceae</taxon>
        <taxon>Sinisalibacter</taxon>
    </lineage>
</organism>
<name>A0ABQ5LSG6_9RHOB</name>
<proteinExistence type="predicted"/>
<protein>
    <recommendedName>
        <fullName evidence="1">AraC effector-binding domain-containing protein</fullName>
    </recommendedName>
</protein>
<dbReference type="RefSeq" id="WP_281841849.1">
    <property type="nucleotide sequence ID" value="NZ_BROH01000004.1"/>
</dbReference>
<sequence>MTEFSLIDVAETPYLYVDRETGMAMAEIGEAMGSAFAEVWAFMQKHGVPPAGAALAVYYDYSPDRMAFRAGFTIARDDMAAAEAPVKADVTPAGRVAHGMHRGSYAGLQAAYGEMAAFVQAQGVDFAPPTWEVYLNSPDEVPEEQLLTGLYQALA</sequence>
<dbReference type="InterPro" id="IPR010499">
    <property type="entry name" value="AraC_E-bd"/>
</dbReference>
<accession>A0ABQ5LSG6</accession>
<reference evidence="2" key="1">
    <citation type="journal article" date="2023" name="Int. J. Syst. Evol. Microbiol.">
        <title>Sinisalibacter aestuarii sp. nov., isolated from estuarine sediment of the Arakawa River.</title>
        <authorList>
            <person name="Arafat S.T."/>
            <person name="Hirano S."/>
            <person name="Sato A."/>
            <person name="Takeuchi K."/>
            <person name="Yasuda T."/>
            <person name="Terahara T."/>
            <person name="Hamada M."/>
            <person name="Kobayashi T."/>
        </authorList>
    </citation>
    <scope>NUCLEOTIDE SEQUENCE</scope>
    <source>
        <strain evidence="2">B-399</strain>
    </source>
</reference>